<feature type="domain" description="TEA" evidence="4">
    <location>
        <begin position="32"/>
        <end position="106"/>
    </location>
</feature>
<evidence type="ECO:0000313" key="5">
    <source>
        <dbReference type="EMBL" id="GLB38059.1"/>
    </source>
</evidence>
<evidence type="ECO:0000313" key="6">
    <source>
        <dbReference type="Proteomes" id="UP001063166"/>
    </source>
</evidence>
<accession>A0A9P3PM87</accession>
<dbReference type="EMBL" id="BRPK01000004">
    <property type="protein sequence ID" value="GLB38059.1"/>
    <property type="molecule type" value="Genomic_DNA"/>
</dbReference>
<evidence type="ECO:0000256" key="2">
    <source>
        <dbReference type="PROSITE-ProRule" id="PRU00505"/>
    </source>
</evidence>
<proteinExistence type="inferred from homology"/>
<sequence>MPNSFKHVPFQNTRTQDVFRSIVKRRKSWKTARGGEIVWPPELEAALLEGLEAYKPDDSRETRLLGRFPMRNRFISDWIFHKTGKRRTAKQVGSRLQQLRDSCGGKNLMKLLSPCSPVRRSRYNDLSHRSYNGSDTDSSSEASSAPSTPVNATTKIHRLDDTQSSGAVISIDILPNYQSSAYVPCTTLPAEDLEWDRANGIVRLSPQARSVRSIDPTITFIGPSEISAHSSFVVYSTGIMVYSENTPLTIAGPAPERVDGSLLYSTKLVPGFWNTIADSPDPAQYTIVQDVIHDGEEPKSIFSATYKFKYPPGTSPDIFASPLMEPFHDEKLLSEVHSSLPMDCLLPMGTYPDYVDSENYYDLSALNDAKCSWEARSPSQFSAERCSTSDEELDAMLSPVSACYSADLGHY</sequence>
<protein>
    <submittedName>
        <fullName evidence="5">TEA/ATTS domain family protein</fullName>
    </submittedName>
</protein>
<dbReference type="GO" id="GO:0003700">
    <property type="term" value="F:DNA-binding transcription factor activity"/>
    <property type="evidence" value="ECO:0007669"/>
    <property type="project" value="InterPro"/>
</dbReference>
<gene>
    <name evidence="5" type="ORF">LshimejAT787_0411100</name>
</gene>
<dbReference type="SMART" id="SM00426">
    <property type="entry name" value="TEA"/>
    <property type="match status" value="1"/>
</dbReference>
<name>A0A9P3PM87_LYOSH</name>
<dbReference type="InterPro" id="IPR038096">
    <property type="entry name" value="TEA/ATTS_sf"/>
</dbReference>
<feature type="DNA-binding region" description="TEA" evidence="2">
    <location>
        <begin position="32"/>
        <end position="106"/>
    </location>
</feature>
<feature type="compositionally biased region" description="Low complexity" evidence="3">
    <location>
        <begin position="134"/>
        <end position="149"/>
    </location>
</feature>
<evidence type="ECO:0000259" key="4">
    <source>
        <dbReference type="PROSITE" id="PS51088"/>
    </source>
</evidence>
<dbReference type="PROSITE" id="PS51088">
    <property type="entry name" value="TEA_2"/>
    <property type="match status" value="1"/>
</dbReference>
<comment type="similarity">
    <text evidence="1">Belongs to the TEC1 family.</text>
</comment>
<keyword evidence="6" id="KW-1185">Reference proteome</keyword>
<organism evidence="5 6">
    <name type="scientific">Lyophyllum shimeji</name>
    <name type="common">Hon-shimeji</name>
    <name type="synonym">Tricholoma shimeji</name>
    <dbReference type="NCBI Taxonomy" id="47721"/>
    <lineage>
        <taxon>Eukaryota</taxon>
        <taxon>Fungi</taxon>
        <taxon>Dikarya</taxon>
        <taxon>Basidiomycota</taxon>
        <taxon>Agaricomycotina</taxon>
        <taxon>Agaricomycetes</taxon>
        <taxon>Agaricomycetidae</taxon>
        <taxon>Agaricales</taxon>
        <taxon>Tricholomatineae</taxon>
        <taxon>Lyophyllaceae</taxon>
        <taxon>Lyophyllum</taxon>
    </lineage>
</organism>
<reference evidence="5" key="1">
    <citation type="submission" date="2022-07" db="EMBL/GenBank/DDBJ databases">
        <title>The genome of Lyophyllum shimeji provides insight into the initial evolution of ectomycorrhizal fungal genome.</title>
        <authorList>
            <person name="Kobayashi Y."/>
            <person name="Shibata T."/>
            <person name="Hirakawa H."/>
            <person name="Shigenobu S."/>
            <person name="Nishiyama T."/>
            <person name="Yamada A."/>
            <person name="Hasebe M."/>
            <person name="Kawaguchi M."/>
        </authorList>
    </citation>
    <scope>NUCLEOTIDE SEQUENCE</scope>
    <source>
        <strain evidence="5">AT787</strain>
    </source>
</reference>
<dbReference type="Proteomes" id="UP001063166">
    <property type="component" value="Unassembled WGS sequence"/>
</dbReference>
<dbReference type="OrthoDB" id="10006572at2759"/>
<comment type="caution">
    <text evidence="5">The sequence shown here is derived from an EMBL/GenBank/DDBJ whole genome shotgun (WGS) entry which is preliminary data.</text>
</comment>
<evidence type="ECO:0000256" key="1">
    <source>
        <dbReference type="ARBA" id="ARBA00008421"/>
    </source>
</evidence>
<dbReference type="AlphaFoldDB" id="A0A9P3PM87"/>
<evidence type="ECO:0000256" key="3">
    <source>
        <dbReference type="SAM" id="MobiDB-lite"/>
    </source>
</evidence>
<dbReference type="InterPro" id="IPR000818">
    <property type="entry name" value="TEA/ATTS_dom"/>
</dbReference>
<dbReference type="Pfam" id="PF01285">
    <property type="entry name" value="TEA"/>
    <property type="match status" value="1"/>
</dbReference>
<dbReference type="Gene3D" id="6.10.20.40">
    <property type="entry name" value="TEA/ATTS domain"/>
    <property type="match status" value="1"/>
</dbReference>
<feature type="region of interest" description="Disordered" evidence="3">
    <location>
        <begin position="123"/>
        <end position="159"/>
    </location>
</feature>